<dbReference type="InterPro" id="IPR013154">
    <property type="entry name" value="ADH-like_N"/>
</dbReference>
<dbReference type="SMART" id="SM00829">
    <property type="entry name" value="PKS_ER"/>
    <property type="match status" value="1"/>
</dbReference>
<evidence type="ECO:0000259" key="1">
    <source>
        <dbReference type="SMART" id="SM00829"/>
    </source>
</evidence>
<organism evidence="2 3">
    <name type="scientific">Prauserella flavalba</name>
    <dbReference type="NCBI Taxonomy" id="1477506"/>
    <lineage>
        <taxon>Bacteria</taxon>
        <taxon>Bacillati</taxon>
        <taxon>Actinomycetota</taxon>
        <taxon>Actinomycetes</taxon>
        <taxon>Pseudonocardiales</taxon>
        <taxon>Pseudonocardiaceae</taxon>
        <taxon>Prauserella</taxon>
    </lineage>
</organism>
<proteinExistence type="predicted"/>
<dbReference type="OrthoDB" id="5195079at2"/>
<dbReference type="Pfam" id="PF00107">
    <property type="entry name" value="ADH_zinc_N"/>
    <property type="match status" value="1"/>
</dbReference>
<dbReference type="InterPro" id="IPR013149">
    <property type="entry name" value="ADH-like_C"/>
</dbReference>
<dbReference type="EMBL" id="MASU01000006">
    <property type="protein sequence ID" value="PXY33836.1"/>
    <property type="molecule type" value="Genomic_DNA"/>
</dbReference>
<dbReference type="Proteomes" id="UP000247892">
    <property type="component" value="Unassembled WGS sequence"/>
</dbReference>
<evidence type="ECO:0000313" key="3">
    <source>
        <dbReference type="Proteomes" id="UP000247892"/>
    </source>
</evidence>
<dbReference type="Gene3D" id="3.40.50.720">
    <property type="entry name" value="NAD(P)-binding Rossmann-like Domain"/>
    <property type="match status" value="1"/>
</dbReference>
<gene>
    <name evidence="2" type="ORF">BA062_16540</name>
</gene>
<protein>
    <submittedName>
        <fullName evidence="2">NADPH:quinone reductase</fullName>
    </submittedName>
</protein>
<dbReference type="InterPro" id="IPR036291">
    <property type="entry name" value="NAD(P)-bd_dom_sf"/>
</dbReference>
<dbReference type="RefSeq" id="WP_110337688.1">
    <property type="nucleotide sequence ID" value="NZ_MASU01000006.1"/>
</dbReference>
<dbReference type="SUPFAM" id="SSF51735">
    <property type="entry name" value="NAD(P)-binding Rossmann-fold domains"/>
    <property type="match status" value="1"/>
</dbReference>
<dbReference type="InterPro" id="IPR020843">
    <property type="entry name" value="ER"/>
</dbReference>
<dbReference type="InterPro" id="IPR051397">
    <property type="entry name" value="Zn-ADH-like_protein"/>
</dbReference>
<dbReference type="SUPFAM" id="SSF50129">
    <property type="entry name" value="GroES-like"/>
    <property type="match status" value="1"/>
</dbReference>
<comment type="caution">
    <text evidence="2">The sequence shown here is derived from an EMBL/GenBank/DDBJ whole genome shotgun (WGS) entry which is preliminary data.</text>
</comment>
<feature type="domain" description="Enoyl reductase (ER)" evidence="1">
    <location>
        <begin position="13"/>
        <end position="316"/>
    </location>
</feature>
<reference evidence="2 3" key="1">
    <citation type="submission" date="2016-07" db="EMBL/GenBank/DDBJ databases">
        <title>Draft genome sequence of Prauserella sp. YIM 121212, isolated from alkaline soil.</title>
        <authorList>
            <person name="Ruckert C."/>
            <person name="Albersmeier A."/>
            <person name="Jiang C.-L."/>
            <person name="Jiang Y."/>
            <person name="Kalinowski J."/>
            <person name="Schneider O."/>
            <person name="Winkler A."/>
            <person name="Zotchev S.B."/>
        </authorList>
    </citation>
    <scope>NUCLEOTIDE SEQUENCE [LARGE SCALE GENOMIC DNA]</scope>
    <source>
        <strain evidence="2 3">YIM 121212</strain>
    </source>
</reference>
<dbReference type="AlphaFoldDB" id="A0A318LKY6"/>
<sequence>MRAVWLKEFGEPGMLVEGEAPDPAPGPGQVLIEVAFANITFVETQFRRTGFGPFRVEPPVIPGNGVGGVIARVGEGVDPGLAGRRVVSSLGGHGGYAERAVADAAMVVEVPEGLGLDDAVALLADGRTAVLLVHGAGLRRGERVLVEAAGGGVGSLLVQLANNAGALVVAAAGGDRKLELAWELGAEFTVDYRKPDWTDRVREAVGGVDVVFDAVGGDIGRAAFELVGRGGRMVTFGAASGAPTEIADELAAERGVTVGWGIGGTPQELRGFAETALAEAAAGRLRPVIGQRFPLARAADAHAAIESRDTLGKTLLEVA</sequence>
<keyword evidence="3" id="KW-1185">Reference proteome</keyword>
<dbReference type="Gene3D" id="3.90.180.10">
    <property type="entry name" value="Medium-chain alcohol dehydrogenases, catalytic domain"/>
    <property type="match status" value="1"/>
</dbReference>
<name>A0A318LKY6_9PSEU</name>
<evidence type="ECO:0000313" key="2">
    <source>
        <dbReference type="EMBL" id="PXY33836.1"/>
    </source>
</evidence>
<accession>A0A318LKY6</accession>
<dbReference type="Pfam" id="PF08240">
    <property type="entry name" value="ADH_N"/>
    <property type="match status" value="1"/>
</dbReference>
<dbReference type="PANTHER" id="PTHR43677">
    <property type="entry name" value="SHORT-CHAIN DEHYDROGENASE/REDUCTASE"/>
    <property type="match status" value="1"/>
</dbReference>
<dbReference type="PANTHER" id="PTHR43677:SF4">
    <property type="entry name" value="QUINONE OXIDOREDUCTASE-LIKE PROTEIN 2"/>
    <property type="match status" value="1"/>
</dbReference>
<dbReference type="GO" id="GO:0016491">
    <property type="term" value="F:oxidoreductase activity"/>
    <property type="evidence" value="ECO:0007669"/>
    <property type="project" value="InterPro"/>
</dbReference>
<dbReference type="InterPro" id="IPR011032">
    <property type="entry name" value="GroES-like_sf"/>
</dbReference>